<protein>
    <recommendedName>
        <fullName evidence="3">AIR carboxylase</fullName>
    </recommendedName>
</protein>
<comment type="caution">
    <text evidence="1">The sequence shown here is derived from an EMBL/GenBank/DDBJ whole genome shotgun (WGS) entry which is preliminary data.</text>
</comment>
<accession>A0A3L6G5M1</accession>
<evidence type="ECO:0000313" key="1">
    <source>
        <dbReference type="EMBL" id="PWZ43902.1"/>
    </source>
</evidence>
<name>A0A3L6G5M1_MAIZE</name>
<dbReference type="Proteomes" id="UP000251960">
    <property type="component" value="Chromosome 10"/>
</dbReference>
<organism evidence="1 2">
    <name type="scientific">Zea mays</name>
    <name type="common">Maize</name>
    <dbReference type="NCBI Taxonomy" id="4577"/>
    <lineage>
        <taxon>Eukaryota</taxon>
        <taxon>Viridiplantae</taxon>
        <taxon>Streptophyta</taxon>
        <taxon>Embryophyta</taxon>
        <taxon>Tracheophyta</taxon>
        <taxon>Spermatophyta</taxon>
        <taxon>Magnoliopsida</taxon>
        <taxon>Liliopsida</taxon>
        <taxon>Poales</taxon>
        <taxon>Poaceae</taxon>
        <taxon>PACMAD clade</taxon>
        <taxon>Panicoideae</taxon>
        <taxon>Andropogonodae</taxon>
        <taxon>Andropogoneae</taxon>
        <taxon>Tripsacinae</taxon>
        <taxon>Zea</taxon>
    </lineage>
</organism>
<dbReference type="SUPFAM" id="SSF52255">
    <property type="entry name" value="N5-CAIR mutase (phosphoribosylaminoimidazole carboxylase, PurE)"/>
    <property type="match status" value="1"/>
</dbReference>
<evidence type="ECO:0008006" key="3">
    <source>
        <dbReference type="Google" id="ProtNLM"/>
    </source>
</evidence>
<proteinExistence type="predicted"/>
<dbReference type="Gene3D" id="3.40.50.1970">
    <property type="match status" value="1"/>
</dbReference>
<dbReference type="AlphaFoldDB" id="A0A3L6G5M1"/>
<gene>
    <name evidence="1" type="ORF">Zm00014a_033957</name>
</gene>
<sequence>MDAEDMEDVQAPTAVQVVKPVDSFSINQKYFKTCPRKQKSYNEPPLQAKEQYCSYPYKALNNYSMYPTVRPRVAIIMGSQSDLPVMKVVERVSKEFNIPCEDVEILRRV</sequence>
<dbReference type="ExpressionAtlas" id="A0A3L6G5M1">
    <property type="expression patterns" value="baseline and differential"/>
</dbReference>
<evidence type="ECO:0000313" key="2">
    <source>
        <dbReference type="Proteomes" id="UP000251960"/>
    </source>
</evidence>
<dbReference type="EMBL" id="NCVQ01000002">
    <property type="protein sequence ID" value="PWZ43902.1"/>
    <property type="molecule type" value="Genomic_DNA"/>
</dbReference>
<reference evidence="1 2" key="1">
    <citation type="journal article" date="2018" name="Nat. Genet.">
        <title>Extensive intraspecific gene order and gene structural variations between Mo17 and other maize genomes.</title>
        <authorList>
            <person name="Sun S."/>
            <person name="Zhou Y."/>
            <person name="Chen J."/>
            <person name="Shi J."/>
            <person name="Zhao H."/>
            <person name="Zhao H."/>
            <person name="Song W."/>
            <person name="Zhang M."/>
            <person name="Cui Y."/>
            <person name="Dong X."/>
            <person name="Liu H."/>
            <person name="Ma X."/>
            <person name="Jiao Y."/>
            <person name="Wang B."/>
            <person name="Wei X."/>
            <person name="Stein J.C."/>
            <person name="Glaubitz J.C."/>
            <person name="Lu F."/>
            <person name="Yu G."/>
            <person name="Liang C."/>
            <person name="Fengler K."/>
            <person name="Li B."/>
            <person name="Rafalski A."/>
            <person name="Schnable P.S."/>
            <person name="Ware D.H."/>
            <person name="Buckler E.S."/>
            <person name="Lai J."/>
        </authorList>
    </citation>
    <scope>NUCLEOTIDE SEQUENCE [LARGE SCALE GENOMIC DNA]</scope>
    <source>
        <strain evidence="2">cv. Missouri 17</strain>
        <tissue evidence="1">Seedling</tissue>
    </source>
</reference>